<dbReference type="GO" id="GO:0005886">
    <property type="term" value="C:plasma membrane"/>
    <property type="evidence" value="ECO:0007669"/>
    <property type="project" value="TreeGrafter"/>
</dbReference>
<dbReference type="PANTHER" id="PTHR33021:SF408">
    <property type="entry name" value="PHYTOCYANIN DOMAIN-CONTAINING PROTEIN"/>
    <property type="match status" value="1"/>
</dbReference>
<dbReference type="PROSITE" id="PS51485">
    <property type="entry name" value="PHYTOCYANIN"/>
    <property type="match status" value="1"/>
</dbReference>
<evidence type="ECO:0000313" key="15">
    <source>
        <dbReference type="EMBL" id="WOK99475.1"/>
    </source>
</evidence>
<feature type="chain" id="PRO_5042832187" description="Phytocyanin domain-containing protein" evidence="13">
    <location>
        <begin position="24"/>
        <end position="161"/>
    </location>
</feature>
<feature type="transmembrane region" description="Helical" evidence="12">
    <location>
        <begin position="143"/>
        <end position="160"/>
    </location>
</feature>
<feature type="domain" description="Phytocyanin" evidence="14">
    <location>
        <begin position="24"/>
        <end position="123"/>
    </location>
</feature>
<evidence type="ECO:0000256" key="13">
    <source>
        <dbReference type="SAM" id="SignalP"/>
    </source>
</evidence>
<feature type="signal peptide" evidence="13">
    <location>
        <begin position="1"/>
        <end position="23"/>
    </location>
</feature>
<dbReference type="CDD" id="cd04216">
    <property type="entry name" value="Phytocyanin"/>
    <property type="match status" value="1"/>
</dbReference>
<dbReference type="InterPro" id="IPR008972">
    <property type="entry name" value="Cupredoxin"/>
</dbReference>
<evidence type="ECO:0000256" key="8">
    <source>
        <dbReference type="ARBA" id="ARBA00023008"/>
    </source>
</evidence>
<gene>
    <name evidence="15" type="ORF">Cni_G08187</name>
</gene>
<reference evidence="15 16" key="1">
    <citation type="submission" date="2023-10" db="EMBL/GenBank/DDBJ databases">
        <title>Chromosome-scale genome assembly provides insights into flower coloration mechanisms of Canna indica.</title>
        <authorList>
            <person name="Li C."/>
        </authorList>
    </citation>
    <scope>NUCLEOTIDE SEQUENCE [LARGE SCALE GENOMIC DNA]</scope>
    <source>
        <tissue evidence="15">Flower</tissue>
    </source>
</reference>
<keyword evidence="10" id="KW-1015">Disulfide bond</keyword>
<keyword evidence="11" id="KW-0325">Glycoprotein</keyword>
<evidence type="ECO:0000256" key="7">
    <source>
        <dbReference type="ARBA" id="ARBA00022989"/>
    </source>
</evidence>
<dbReference type="AlphaFoldDB" id="A0AAQ3Q7P8"/>
<dbReference type="FunFam" id="2.60.40.420:FF:000067">
    <property type="entry name" value="Cupredoxin superfamily protein"/>
    <property type="match status" value="1"/>
</dbReference>
<dbReference type="InterPro" id="IPR003245">
    <property type="entry name" value="Phytocyanin_dom"/>
</dbReference>
<dbReference type="PANTHER" id="PTHR33021">
    <property type="entry name" value="BLUE COPPER PROTEIN"/>
    <property type="match status" value="1"/>
</dbReference>
<evidence type="ECO:0000256" key="3">
    <source>
        <dbReference type="ARBA" id="ARBA00022692"/>
    </source>
</evidence>
<dbReference type="SUPFAM" id="SSF49503">
    <property type="entry name" value="Cupredoxins"/>
    <property type="match status" value="1"/>
</dbReference>
<dbReference type="Gene3D" id="2.60.40.420">
    <property type="entry name" value="Cupredoxins - blue copper proteins"/>
    <property type="match status" value="1"/>
</dbReference>
<keyword evidence="16" id="KW-1185">Reference proteome</keyword>
<dbReference type="GO" id="GO:0046872">
    <property type="term" value="F:metal ion binding"/>
    <property type="evidence" value="ECO:0007669"/>
    <property type="project" value="UniProtKB-KW"/>
</dbReference>
<dbReference type="Pfam" id="PF02298">
    <property type="entry name" value="Cu_bind_like"/>
    <property type="match status" value="1"/>
</dbReference>
<evidence type="ECO:0000313" key="16">
    <source>
        <dbReference type="Proteomes" id="UP001327560"/>
    </source>
</evidence>
<protein>
    <recommendedName>
        <fullName evidence="14">Phytocyanin domain-containing protein</fullName>
    </recommendedName>
</protein>
<dbReference type="GO" id="GO:0009055">
    <property type="term" value="F:electron transfer activity"/>
    <property type="evidence" value="ECO:0007669"/>
    <property type="project" value="InterPro"/>
</dbReference>
<keyword evidence="4" id="KW-0479">Metal-binding</keyword>
<dbReference type="InterPro" id="IPR039391">
    <property type="entry name" value="Phytocyanin-like"/>
</dbReference>
<sequence length="161" mass="17087">MASKQSLAVALAILAVALPLAMAADIVVGGDNGWMPDFNYTLWAEGQEFIVGDNLIFKYNEGDHNVIPVGGAEFKACRAGGEDKVLSSGNDVLPLKTTGKKWYLCGKGDHCDRGQKLVITVLPDVGLAPSSPPPPPSSSANRVGFLTCWMLLMAIVARIMN</sequence>
<dbReference type="EMBL" id="CP136891">
    <property type="protein sequence ID" value="WOK99475.1"/>
    <property type="molecule type" value="Genomic_DNA"/>
</dbReference>
<dbReference type="GO" id="GO:0009610">
    <property type="term" value="P:response to symbiotic fungus"/>
    <property type="evidence" value="ECO:0007669"/>
    <property type="project" value="UniProtKB-ARBA"/>
</dbReference>
<evidence type="ECO:0000256" key="5">
    <source>
        <dbReference type="ARBA" id="ARBA00022729"/>
    </source>
</evidence>
<evidence type="ECO:0000256" key="12">
    <source>
        <dbReference type="SAM" id="Phobius"/>
    </source>
</evidence>
<organism evidence="15 16">
    <name type="scientific">Canna indica</name>
    <name type="common">Indian-shot</name>
    <dbReference type="NCBI Taxonomy" id="4628"/>
    <lineage>
        <taxon>Eukaryota</taxon>
        <taxon>Viridiplantae</taxon>
        <taxon>Streptophyta</taxon>
        <taxon>Embryophyta</taxon>
        <taxon>Tracheophyta</taxon>
        <taxon>Spermatophyta</taxon>
        <taxon>Magnoliopsida</taxon>
        <taxon>Liliopsida</taxon>
        <taxon>Zingiberales</taxon>
        <taxon>Cannaceae</taxon>
        <taxon>Canna</taxon>
    </lineage>
</organism>
<evidence type="ECO:0000256" key="9">
    <source>
        <dbReference type="ARBA" id="ARBA00023136"/>
    </source>
</evidence>
<evidence type="ECO:0000256" key="1">
    <source>
        <dbReference type="ARBA" id="ARBA00004479"/>
    </source>
</evidence>
<keyword evidence="6" id="KW-0249">Electron transport</keyword>
<name>A0AAQ3Q7P8_9LILI</name>
<keyword evidence="3 12" id="KW-0812">Transmembrane</keyword>
<keyword evidence="9 12" id="KW-0472">Membrane</keyword>
<keyword evidence="5 13" id="KW-0732">Signal</keyword>
<evidence type="ECO:0000256" key="4">
    <source>
        <dbReference type="ARBA" id="ARBA00022723"/>
    </source>
</evidence>
<evidence type="ECO:0000256" key="6">
    <source>
        <dbReference type="ARBA" id="ARBA00022982"/>
    </source>
</evidence>
<keyword evidence="8" id="KW-0186">Copper</keyword>
<comment type="subcellular location">
    <subcellularLocation>
        <location evidence="1">Membrane</location>
        <topology evidence="1">Single-pass type I membrane protein</topology>
    </subcellularLocation>
</comment>
<dbReference type="Proteomes" id="UP001327560">
    <property type="component" value="Chromosome 2"/>
</dbReference>
<evidence type="ECO:0000256" key="2">
    <source>
        <dbReference type="ARBA" id="ARBA00022448"/>
    </source>
</evidence>
<proteinExistence type="predicted"/>
<keyword evidence="2" id="KW-0813">Transport</keyword>
<evidence type="ECO:0000256" key="11">
    <source>
        <dbReference type="ARBA" id="ARBA00023180"/>
    </source>
</evidence>
<accession>A0AAQ3Q7P8</accession>
<keyword evidence="7 12" id="KW-1133">Transmembrane helix</keyword>
<evidence type="ECO:0000259" key="14">
    <source>
        <dbReference type="PROSITE" id="PS51485"/>
    </source>
</evidence>
<evidence type="ECO:0000256" key="10">
    <source>
        <dbReference type="ARBA" id="ARBA00023157"/>
    </source>
</evidence>